<keyword evidence="1" id="KW-0808">Transferase</keyword>
<dbReference type="EMBL" id="QLLO01000001">
    <property type="protein sequence ID" value="RAJ17878.1"/>
    <property type="molecule type" value="Genomic_DNA"/>
</dbReference>
<sequence>MNNKKENNTLLEVKDHSVSGEVFQLTENKTYGFLETTPKPAIDKLPDYYKTEDYISHTDARRNIFEKVYHSIRQISLKKKLKLINSFKTEDKNLLDFGCGTGDFLKTCQDNGWNIIGIEPNEEARTIANKKTKNTVFNSDHLNVLEKHSFDVITLWHVLEHVPNLEEQITQIKSLLKTNGVLIVAVPNYKSYDALSYKQFWAAYDVPRHLWHFNQESISKLFSSFNMKIVNTKPMVFDSYYVSLLSEKYKTGTMNIFRAFWIGLKSNLKAKTTGEYSSLIYVIKNI</sequence>
<dbReference type="AlphaFoldDB" id="A0A327RP79"/>
<keyword evidence="2" id="KW-1185">Reference proteome</keyword>
<dbReference type="SUPFAM" id="SSF53335">
    <property type="entry name" value="S-adenosyl-L-methionine-dependent methyltransferases"/>
    <property type="match status" value="1"/>
</dbReference>
<gene>
    <name evidence="1" type="ORF">LY08_00148</name>
</gene>
<dbReference type="PANTHER" id="PTHR43861">
    <property type="entry name" value="TRANS-ACONITATE 2-METHYLTRANSFERASE-RELATED"/>
    <property type="match status" value="1"/>
</dbReference>
<dbReference type="CDD" id="cd02440">
    <property type="entry name" value="AdoMet_MTases"/>
    <property type="match status" value="1"/>
</dbReference>
<dbReference type="Gene3D" id="3.40.50.150">
    <property type="entry name" value="Vaccinia Virus protein VP39"/>
    <property type="match status" value="1"/>
</dbReference>
<name>A0A327RP79_9FLAO</name>
<comment type="caution">
    <text evidence="1">The sequence shown here is derived from an EMBL/GenBank/DDBJ whole genome shotgun (WGS) entry which is preliminary data.</text>
</comment>
<dbReference type="InterPro" id="IPR029063">
    <property type="entry name" value="SAM-dependent_MTases_sf"/>
</dbReference>
<dbReference type="Pfam" id="PF13489">
    <property type="entry name" value="Methyltransf_23"/>
    <property type="match status" value="1"/>
</dbReference>
<dbReference type="GO" id="GO:0032259">
    <property type="term" value="P:methylation"/>
    <property type="evidence" value="ECO:0007669"/>
    <property type="project" value="UniProtKB-KW"/>
</dbReference>
<dbReference type="OrthoDB" id="2370471at2"/>
<reference evidence="1 2" key="1">
    <citation type="submission" date="2018-06" db="EMBL/GenBank/DDBJ databases">
        <title>Genomic Encyclopedia of Archaeal and Bacterial Type Strains, Phase II (KMG-II): from individual species to whole genera.</title>
        <authorList>
            <person name="Goeker M."/>
        </authorList>
    </citation>
    <scope>NUCLEOTIDE SEQUENCE [LARGE SCALE GENOMIC DNA]</scope>
    <source>
        <strain evidence="1 2">DSM 24464</strain>
    </source>
</reference>
<evidence type="ECO:0000313" key="2">
    <source>
        <dbReference type="Proteomes" id="UP000248703"/>
    </source>
</evidence>
<organism evidence="1 2">
    <name type="scientific">Olleya aquimaris</name>
    <dbReference type="NCBI Taxonomy" id="639310"/>
    <lineage>
        <taxon>Bacteria</taxon>
        <taxon>Pseudomonadati</taxon>
        <taxon>Bacteroidota</taxon>
        <taxon>Flavobacteriia</taxon>
        <taxon>Flavobacteriales</taxon>
        <taxon>Flavobacteriaceae</taxon>
    </lineage>
</organism>
<dbReference type="RefSeq" id="WP_111658517.1">
    <property type="nucleotide sequence ID" value="NZ_QLLO01000001.1"/>
</dbReference>
<proteinExistence type="predicted"/>
<dbReference type="Proteomes" id="UP000248703">
    <property type="component" value="Unassembled WGS sequence"/>
</dbReference>
<dbReference type="GO" id="GO:0008168">
    <property type="term" value="F:methyltransferase activity"/>
    <property type="evidence" value="ECO:0007669"/>
    <property type="project" value="UniProtKB-KW"/>
</dbReference>
<dbReference type="PANTHER" id="PTHR43861:SF6">
    <property type="entry name" value="METHYLTRANSFERASE TYPE 11"/>
    <property type="match status" value="1"/>
</dbReference>
<accession>A0A327RP79</accession>
<evidence type="ECO:0000313" key="1">
    <source>
        <dbReference type="EMBL" id="RAJ17878.1"/>
    </source>
</evidence>
<keyword evidence="1" id="KW-0489">Methyltransferase</keyword>
<protein>
    <submittedName>
        <fullName evidence="1">Methyltransferase family protein</fullName>
    </submittedName>
</protein>